<dbReference type="AlphaFoldDB" id="B7CA82"/>
<dbReference type="HOGENOM" id="CLU_1893336_0_0_9"/>
<feature type="compositionally biased region" description="Basic and acidic residues" evidence="1">
    <location>
        <begin position="86"/>
        <end position="108"/>
    </location>
</feature>
<dbReference type="RefSeq" id="WP_003864895.1">
    <property type="nucleotide sequence ID" value="NZ_DS996842.1"/>
</dbReference>
<evidence type="ECO:0000313" key="3">
    <source>
        <dbReference type="Proteomes" id="UP000004315"/>
    </source>
</evidence>
<dbReference type="Proteomes" id="UP000004315">
    <property type="component" value="Unassembled WGS sequence"/>
</dbReference>
<feature type="region of interest" description="Disordered" evidence="1">
    <location>
        <begin position="86"/>
        <end position="111"/>
    </location>
</feature>
<organism evidence="2 3">
    <name type="scientific">Holdemanella biformis DSM 3989</name>
    <dbReference type="NCBI Taxonomy" id="518637"/>
    <lineage>
        <taxon>Bacteria</taxon>
        <taxon>Bacillati</taxon>
        <taxon>Bacillota</taxon>
        <taxon>Erysipelotrichia</taxon>
        <taxon>Erysipelotrichales</taxon>
        <taxon>Erysipelotrichaceae</taxon>
        <taxon>Holdemanella</taxon>
    </lineage>
</organism>
<proteinExistence type="predicted"/>
<accession>B7CA82</accession>
<comment type="caution">
    <text evidence="2">The sequence shown here is derived from an EMBL/GenBank/DDBJ whole genome shotgun (WGS) entry which is preliminary data.</text>
</comment>
<gene>
    <name evidence="2" type="ORF">EUBIFOR_01103</name>
</gene>
<name>B7CA82_9FIRM</name>
<sequence length="134" mass="15257">MVKRNSLIFLTAFGLLLTGCSKSGLEITKDDILEVARDDANATKSECENVSIKEQKGSYIVSFNTNGGSYEYKIGKDGIIKERSFKRGAKEETTETEKVEEPVKEETTKKKKSLQLHLMKVNNRQSMRYWQILD</sequence>
<dbReference type="STRING" id="518637.EUBIFOR_01103"/>
<dbReference type="PROSITE" id="PS51257">
    <property type="entry name" value="PROKAR_LIPOPROTEIN"/>
    <property type="match status" value="1"/>
</dbReference>
<dbReference type="EMBL" id="ABYT01000063">
    <property type="protein sequence ID" value="EEC90298.1"/>
    <property type="molecule type" value="Genomic_DNA"/>
</dbReference>
<evidence type="ECO:0000256" key="1">
    <source>
        <dbReference type="SAM" id="MobiDB-lite"/>
    </source>
</evidence>
<evidence type="ECO:0000313" key="2">
    <source>
        <dbReference type="EMBL" id="EEC90298.1"/>
    </source>
</evidence>
<evidence type="ECO:0008006" key="4">
    <source>
        <dbReference type="Google" id="ProtNLM"/>
    </source>
</evidence>
<reference evidence="2 3" key="1">
    <citation type="submission" date="2008-11" db="EMBL/GenBank/DDBJ databases">
        <title>Draft genome sequence of Eubacterium biforme (DSM 3989).</title>
        <authorList>
            <person name="Sudarsanam P."/>
            <person name="Ley R."/>
            <person name="Guruge J."/>
            <person name="Turnbaugh P.J."/>
            <person name="Mahowald M."/>
            <person name="Liep D."/>
            <person name="Gordon J."/>
        </authorList>
    </citation>
    <scope>NUCLEOTIDE SEQUENCE [LARGE SCALE GENOMIC DNA]</scope>
    <source>
        <strain evidence="2 3">DSM 3989</strain>
    </source>
</reference>
<keyword evidence="3" id="KW-1185">Reference proteome</keyword>
<protein>
    <recommendedName>
        <fullName evidence="4">PepSY domain-containing protein</fullName>
    </recommendedName>
</protein>
<dbReference type="OrthoDB" id="3035110at2"/>